<dbReference type="InterPro" id="IPR013087">
    <property type="entry name" value="Znf_C2H2_type"/>
</dbReference>
<feature type="domain" description="C2H2-type" evidence="3">
    <location>
        <begin position="165"/>
        <end position="192"/>
    </location>
</feature>
<evidence type="ECO:0000256" key="2">
    <source>
        <dbReference type="SAM" id="MobiDB-lite"/>
    </source>
</evidence>
<dbReference type="PANTHER" id="PTHR46869:SF7">
    <property type="entry name" value="ZINC FINGER PROTEIN ZAT9-LIKE"/>
    <property type="match status" value="1"/>
</dbReference>
<keyword evidence="1" id="KW-0479">Metal-binding</keyword>
<dbReference type="EMBL" id="OX459123">
    <property type="protein sequence ID" value="CAI9109801.1"/>
    <property type="molecule type" value="Genomic_DNA"/>
</dbReference>
<protein>
    <submittedName>
        <fullName evidence="4">OLC1v1009705C1</fullName>
    </submittedName>
</protein>
<dbReference type="Gene3D" id="3.30.160.60">
    <property type="entry name" value="Classic Zinc Finger"/>
    <property type="match status" value="1"/>
</dbReference>
<evidence type="ECO:0000313" key="5">
    <source>
        <dbReference type="Proteomes" id="UP001161247"/>
    </source>
</evidence>
<proteinExistence type="predicted"/>
<dbReference type="SMART" id="SM00355">
    <property type="entry name" value="ZnF_C2H2"/>
    <property type="match status" value="5"/>
</dbReference>
<gene>
    <name evidence="4" type="ORF">OLC1_LOCUS17604</name>
</gene>
<dbReference type="AlphaFoldDB" id="A0AAV1DS01"/>
<sequence length="592" mass="65611">MEQVREQKFRCKYCSKCCISGKSLGGHMKGHLSLISAAKRGKMESESQLGFEDDDLDEIDHGFKENFKISCRASAKQSNSRVKSEKIGNRRILGLLSDDDQDHEQVQEGYSLRGNPKKSMKASGLRNLWAPKRGKMCKECGKRFPSPRALAGHMRSHSMKQRDQHLCQKCGKGFDSVRAMYGHLRSHSKRSREDCSESAEDGFFDFYVVCPRKKRSIMRYKYGQSFSLSSFPCALFSEEVEHAAMALMMLSMGVRSLDGFSSPVEDAAGFAHSVDWEELRNKEEMIEVSADGVDCDDLSKVDQTEKEMEELEICYSGSSDSCSKQEESDNDVGSESVDDLKTEAESEGSIEDSHCSNKYMKNSIGASSELELDEMLDVGIDQKDVQLANSDQSRQAKSDADEQELEGNSSDVRKWDETASEILTNTEKKRVHKCSSCNKIFGSHQALGGHRNRSKWLGTCSSTSNTETGQLSEKKCNGTFADGGSGGDHAGMEMSVSEAYKIKEHECGICFKVFATGQALGGHKRAHYASSSAEIVMKKITVGNQELHSVQNVCGVNNVPLIGHRKPRDNVGFKPWLIVNGHRGTSSLLISN</sequence>
<evidence type="ECO:0000259" key="3">
    <source>
        <dbReference type="PROSITE" id="PS50157"/>
    </source>
</evidence>
<organism evidence="4 5">
    <name type="scientific">Oldenlandia corymbosa var. corymbosa</name>
    <dbReference type="NCBI Taxonomy" id="529605"/>
    <lineage>
        <taxon>Eukaryota</taxon>
        <taxon>Viridiplantae</taxon>
        <taxon>Streptophyta</taxon>
        <taxon>Embryophyta</taxon>
        <taxon>Tracheophyta</taxon>
        <taxon>Spermatophyta</taxon>
        <taxon>Magnoliopsida</taxon>
        <taxon>eudicotyledons</taxon>
        <taxon>Gunneridae</taxon>
        <taxon>Pentapetalae</taxon>
        <taxon>asterids</taxon>
        <taxon>lamiids</taxon>
        <taxon>Gentianales</taxon>
        <taxon>Rubiaceae</taxon>
        <taxon>Rubioideae</taxon>
        <taxon>Spermacoceae</taxon>
        <taxon>Hedyotis-Oldenlandia complex</taxon>
        <taxon>Oldenlandia</taxon>
    </lineage>
</organism>
<keyword evidence="1" id="KW-0863">Zinc-finger</keyword>
<dbReference type="PANTHER" id="PTHR46869">
    <property type="entry name" value="C2H2-LIKE ZINC FINGER PROTEIN"/>
    <property type="match status" value="1"/>
</dbReference>
<feature type="domain" description="C2H2-type" evidence="3">
    <location>
        <begin position="135"/>
        <end position="162"/>
    </location>
</feature>
<feature type="region of interest" description="Disordered" evidence="2">
    <location>
        <begin position="386"/>
        <end position="413"/>
    </location>
</feature>
<dbReference type="PROSITE" id="PS00028">
    <property type="entry name" value="ZINC_FINGER_C2H2_1"/>
    <property type="match status" value="4"/>
</dbReference>
<feature type="domain" description="C2H2-type" evidence="3">
    <location>
        <begin position="505"/>
        <end position="532"/>
    </location>
</feature>
<dbReference type="Pfam" id="PF13912">
    <property type="entry name" value="zf-C2H2_6"/>
    <property type="match status" value="5"/>
</dbReference>
<keyword evidence="1" id="KW-0862">Zinc</keyword>
<evidence type="ECO:0000313" key="4">
    <source>
        <dbReference type="EMBL" id="CAI9109801.1"/>
    </source>
</evidence>
<reference evidence="4" key="1">
    <citation type="submission" date="2023-03" db="EMBL/GenBank/DDBJ databases">
        <authorList>
            <person name="Julca I."/>
        </authorList>
    </citation>
    <scope>NUCLEOTIDE SEQUENCE</scope>
</reference>
<keyword evidence="5" id="KW-1185">Reference proteome</keyword>
<dbReference type="SUPFAM" id="SSF57667">
    <property type="entry name" value="beta-beta-alpha zinc fingers"/>
    <property type="match status" value="2"/>
</dbReference>
<name>A0AAV1DS01_OLDCO</name>
<evidence type="ECO:0000256" key="1">
    <source>
        <dbReference type="PROSITE-ProRule" id="PRU00042"/>
    </source>
</evidence>
<feature type="region of interest" description="Disordered" evidence="2">
    <location>
        <begin position="314"/>
        <end position="357"/>
    </location>
</feature>
<dbReference type="Proteomes" id="UP001161247">
    <property type="component" value="Chromosome 6"/>
</dbReference>
<dbReference type="InterPro" id="IPR036236">
    <property type="entry name" value="Znf_C2H2_sf"/>
</dbReference>
<dbReference type="PROSITE" id="PS50157">
    <property type="entry name" value="ZINC_FINGER_C2H2_2"/>
    <property type="match status" value="3"/>
</dbReference>
<accession>A0AAV1DS01</accession>
<dbReference type="GO" id="GO:0008270">
    <property type="term" value="F:zinc ion binding"/>
    <property type="evidence" value="ECO:0007669"/>
    <property type="project" value="UniProtKB-KW"/>
</dbReference>